<evidence type="ECO:0000313" key="8">
    <source>
        <dbReference type="Proteomes" id="UP000290289"/>
    </source>
</evidence>
<dbReference type="AlphaFoldDB" id="A0A498J7D8"/>
<accession>A0A498J7D8</accession>
<evidence type="ECO:0000256" key="3">
    <source>
        <dbReference type="ARBA" id="ARBA00022842"/>
    </source>
</evidence>
<dbReference type="SUPFAM" id="SSF81653">
    <property type="entry name" value="Calcium ATPase, transduction domain A"/>
    <property type="match status" value="1"/>
</dbReference>
<feature type="transmembrane region" description="Helical" evidence="4">
    <location>
        <begin position="179"/>
        <end position="197"/>
    </location>
</feature>
<dbReference type="Pfam" id="PF00122">
    <property type="entry name" value="E1-E2_ATPase"/>
    <property type="match status" value="1"/>
</dbReference>
<dbReference type="PANTHER" id="PTHR24093:SF454">
    <property type="entry name" value="CATION-TRANSPORTING P-TYPE ATPASE C-TERMINAL DOMAIN-CONTAINING PROTEIN"/>
    <property type="match status" value="1"/>
</dbReference>
<keyword evidence="2" id="KW-0106">Calcium</keyword>
<keyword evidence="8" id="KW-1185">Reference proteome</keyword>
<dbReference type="Pfam" id="PF13246">
    <property type="entry name" value="Cation_ATPase"/>
    <property type="match status" value="1"/>
</dbReference>
<protein>
    <submittedName>
        <fullName evidence="7">Uncharacterized protein</fullName>
    </submittedName>
</protein>
<gene>
    <name evidence="7" type="ORF">DVH24_032461</name>
</gene>
<feature type="transmembrane region" description="Helical" evidence="4">
    <location>
        <begin position="1032"/>
        <end position="1053"/>
    </location>
</feature>
<feature type="transmembrane region" description="Helical" evidence="4">
    <location>
        <begin position="840"/>
        <end position="862"/>
    </location>
</feature>
<dbReference type="STRING" id="3750.A0A498J7D8"/>
<dbReference type="InterPro" id="IPR008250">
    <property type="entry name" value="ATPase_P-typ_transduc_dom_A_sf"/>
</dbReference>
<feature type="domain" description="P-type ATPase A" evidence="5">
    <location>
        <begin position="246"/>
        <end position="339"/>
    </location>
</feature>
<comment type="caution">
    <text evidence="7">The sequence shown here is derived from an EMBL/GenBank/DDBJ whole genome shotgun (WGS) entry which is preliminary data.</text>
</comment>
<dbReference type="InterPro" id="IPR036412">
    <property type="entry name" value="HAD-like_sf"/>
</dbReference>
<dbReference type="EMBL" id="RDQH01000335">
    <property type="protein sequence ID" value="RXH90104.1"/>
    <property type="molecule type" value="Genomic_DNA"/>
</dbReference>
<dbReference type="InterPro" id="IPR023298">
    <property type="entry name" value="ATPase_P-typ_TM_dom_sf"/>
</dbReference>
<dbReference type="Gene3D" id="3.40.1110.10">
    <property type="entry name" value="Calcium-transporting ATPase, cytoplasmic domain N"/>
    <property type="match status" value="1"/>
</dbReference>
<keyword evidence="3" id="KW-0460">Magnesium</keyword>
<sequence>MALEINTEDQAAEGASLTAGLIMQTIGRRGTSLRYVVLGILFSSRIKKTRRLREASYEPLAAAPTPPATASDHVIDIPLQERFSNKVARIVKEKDLNSLRGHGGVEGILPLLRSHFEVACNPVENNRFFHNLVLDREYCTSFDYIRIFNHMKVSLMVVKIQKDGTLLSPQLKQKACNQYTIFFLLLSAGFSFAIEFMKQGVKDGWHDGVAILITAFLLIAFPSVHNYRNQRKSAQKYLLERSKLMVNVERSTTEPTPITISGVMVGDIVHLKEGDRVLVDGLFIDHGEELVVDEVLSPKIDCEQNPFVFSGSKVVKGRGRMIVTSVGANTAIAEMLSLVSDHNPMEKTLLQALMDKPNACMDFLACCVSILIALVMLIRLLFFKKYENYNERPDLKGEVSMNFVMRIFENIFLKPQGKVSILASVLATVVIGIQHGMHVVITVALFQWKEKAAENQADPQDLSASVTMRLITVICIETTADLMCNQTEVKEFWIGEKDLSSGEVDSETDQVLEALHQGISATASPANDRLISWLNTRWGSNAVLVDRRFETVEQRQWSSNEKYRGVLVRKIENDEQIMQLHCDGEASTILGMCSHYYDNRGESHNIGNQKIKFEEVIKKMEKKGLTPIAYAYKKIEAEDPTEDGLILLALVGLRCPYQEKLKLAVEALRKAGVSIKLVSEDELSKVRARASELGISPGSDDTEIEGEAFRRLNSMERLDKVDLISVMGSSLPKDKFLMVERLKKKGHIVAFYGGLTISDTLTLKEADIGIVEDLWSTEMARESADLIIRNECFLSMNMKSGACAYHNIQQFSQLQLTACISGLLVTLVATMHLGESPLTAVHLIWVNLIMCLLGGPMMAMELQGTERHTQRPAKRTESLITKVIWRKIAIQVSYQASVLLILHCMGNTVPSMNEGVRNTMIFNTFTLCQVLNMFNTMDILKKEVLVVVLRSHWFLIALAVVLIIQVIIVEFGKGLASCVRLNALQWLICCALAALSWGSVRAFKFLSAYLQRTTSALMVSSHVGFSHRHRRLYIPIWFYVPTWLFLIFSVSLYCIRPEISPLALYIR</sequence>
<feature type="transmembrane region" description="Helical" evidence="4">
    <location>
        <begin position="421"/>
        <end position="446"/>
    </location>
</feature>
<dbReference type="PRINTS" id="PR00119">
    <property type="entry name" value="CATATPASE"/>
</dbReference>
<dbReference type="SUPFAM" id="SSF81665">
    <property type="entry name" value="Calcium ATPase, transmembrane domain M"/>
    <property type="match status" value="1"/>
</dbReference>
<feature type="transmembrane region" description="Helical" evidence="4">
    <location>
        <begin position="952"/>
        <end position="971"/>
    </location>
</feature>
<evidence type="ECO:0000313" key="7">
    <source>
        <dbReference type="EMBL" id="RXH90104.1"/>
    </source>
</evidence>
<dbReference type="PANTHER" id="PTHR24093">
    <property type="entry name" value="CATION TRANSPORTING ATPASE"/>
    <property type="match status" value="1"/>
</dbReference>
<dbReference type="Pfam" id="PF00689">
    <property type="entry name" value="Cation_ATPase_C"/>
    <property type="match status" value="1"/>
</dbReference>
<dbReference type="GO" id="GO:0000166">
    <property type="term" value="F:nucleotide binding"/>
    <property type="evidence" value="ECO:0007669"/>
    <property type="project" value="InterPro"/>
</dbReference>
<reference evidence="7 8" key="1">
    <citation type="submission" date="2018-10" db="EMBL/GenBank/DDBJ databases">
        <title>A high-quality apple genome assembly.</title>
        <authorList>
            <person name="Hu J."/>
        </authorList>
    </citation>
    <scope>NUCLEOTIDE SEQUENCE [LARGE SCALE GENOMIC DNA]</scope>
    <source>
        <strain evidence="8">cv. HFTH1</strain>
        <tissue evidence="7">Young leaf</tissue>
    </source>
</reference>
<dbReference type="GO" id="GO:0005388">
    <property type="term" value="F:P-type calcium transporter activity"/>
    <property type="evidence" value="ECO:0007669"/>
    <property type="project" value="TreeGrafter"/>
</dbReference>
<dbReference type="Gene3D" id="1.20.1110.10">
    <property type="entry name" value="Calcium-transporting ATPase, transmembrane domain"/>
    <property type="match status" value="2"/>
</dbReference>
<dbReference type="Proteomes" id="UP000290289">
    <property type="component" value="Chromosome 9"/>
</dbReference>
<dbReference type="InterPro" id="IPR059000">
    <property type="entry name" value="ATPase_P-type_domA"/>
</dbReference>
<feature type="transmembrane region" description="Helical" evidence="4">
    <location>
        <begin position="363"/>
        <end position="382"/>
    </location>
</feature>
<keyword evidence="4" id="KW-0812">Transmembrane</keyword>
<dbReference type="InterPro" id="IPR023299">
    <property type="entry name" value="ATPase_P-typ_cyto_dom_N"/>
</dbReference>
<evidence type="ECO:0000256" key="4">
    <source>
        <dbReference type="SAM" id="Phobius"/>
    </source>
</evidence>
<keyword evidence="4" id="KW-1133">Transmembrane helix</keyword>
<feature type="transmembrane region" description="Helical" evidence="4">
    <location>
        <begin position="209"/>
        <end position="227"/>
    </location>
</feature>
<evidence type="ECO:0000259" key="5">
    <source>
        <dbReference type="Pfam" id="PF00122"/>
    </source>
</evidence>
<organism evidence="7 8">
    <name type="scientific">Malus domestica</name>
    <name type="common">Apple</name>
    <name type="synonym">Pyrus malus</name>
    <dbReference type="NCBI Taxonomy" id="3750"/>
    <lineage>
        <taxon>Eukaryota</taxon>
        <taxon>Viridiplantae</taxon>
        <taxon>Streptophyta</taxon>
        <taxon>Embryophyta</taxon>
        <taxon>Tracheophyta</taxon>
        <taxon>Spermatophyta</taxon>
        <taxon>Magnoliopsida</taxon>
        <taxon>eudicotyledons</taxon>
        <taxon>Gunneridae</taxon>
        <taxon>Pentapetalae</taxon>
        <taxon>rosids</taxon>
        <taxon>fabids</taxon>
        <taxon>Rosales</taxon>
        <taxon>Rosaceae</taxon>
        <taxon>Amygdaloideae</taxon>
        <taxon>Maleae</taxon>
        <taxon>Malus</taxon>
    </lineage>
</organism>
<dbReference type="InterPro" id="IPR006068">
    <property type="entry name" value="ATPase_P-typ_cation-transptr_C"/>
</dbReference>
<dbReference type="GO" id="GO:0005886">
    <property type="term" value="C:plasma membrane"/>
    <property type="evidence" value="ECO:0007669"/>
    <property type="project" value="TreeGrafter"/>
</dbReference>
<dbReference type="SUPFAM" id="SSF56784">
    <property type="entry name" value="HAD-like"/>
    <property type="match status" value="1"/>
</dbReference>
<feature type="domain" description="Cation-transporting P-type ATPase C-terminal" evidence="6">
    <location>
        <begin position="836"/>
        <end position="1005"/>
    </location>
</feature>
<evidence type="ECO:0000256" key="2">
    <source>
        <dbReference type="ARBA" id="ARBA00022837"/>
    </source>
</evidence>
<evidence type="ECO:0000259" key="6">
    <source>
        <dbReference type="Pfam" id="PF00689"/>
    </source>
</evidence>
<name>A0A498J7D8_MALDO</name>
<evidence type="ECO:0000256" key="1">
    <source>
        <dbReference type="ARBA" id="ARBA00022723"/>
    </source>
</evidence>
<keyword evidence="4" id="KW-0472">Membrane</keyword>
<proteinExistence type="predicted"/>
<feature type="transmembrane region" description="Helical" evidence="4">
    <location>
        <begin position="814"/>
        <end position="834"/>
    </location>
</feature>
<feature type="transmembrane region" description="Helical" evidence="4">
    <location>
        <begin position="983"/>
        <end position="1003"/>
    </location>
</feature>
<dbReference type="GO" id="GO:0046872">
    <property type="term" value="F:metal ion binding"/>
    <property type="evidence" value="ECO:0007669"/>
    <property type="project" value="UniProtKB-KW"/>
</dbReference>
<keyword evidence="1" id="KW-0479">Metal-binding</keyword>